<dbReference type="AlphaFoldDB" id="X1JJ32"/>
<accession>X1JJ32</accession>
<evidence type="ECO:0000313" key="1">
    <source>
        <dbReference type="EMBL" id="GAH69753.1"/>
    </source>
</evidence>
<protein>
    <recommendedName>
        <fullName evidence="2">AB hydrolase-1 domain-containing protein</fullName>
    </recommendedName>
</protein>
<dbReference type="InterPro" id="IPR029058">
    <property type="entry name" value="AB_hydrolase_fold"/>
</dbReference>
<feature type="non-terminal residue" evidence="1">
    <location>
        <position position="1"/>
    </location>
</feature>
<dbReference type="EMBL" id="BARU01032326">
    <property type="protein sequence ID" value="GAH69753.1"/>
    <property type="molecule type" value="Genomic_DNA"/>
</dbReference>
<sequence length="64" mass="7200">KLKELKTSTLIMHGKKDILVPPQNAEILAELITNSQITWFSKSAHAPFVEEPNLVLNATIEFLK</sequence>
<organism evidence="1">
    <name type="scientific">marine sediment metagenome</name>
    <dbReference type="NCBI Taxonomy" id="412755"/>
    <lineage>
        <taxon>unclassified sequences</taxon>
        <taxon>metagenomes</taxon>
        <taxon>ecological metagenomes</taxon>
    </lineage>
</organism>
<comment type="caution">
    <text evidence="1">The sequence shown here is derived from an EMBL/GenBank/DDBJ whole genome shotgun (WGS) entry which is preliminary data.</text>
</comment>
<proteinExistence type="predicted"/>
<name>X1JJ32_9ZZZZ</name>
<dbReference type="Gene3D" id="3.40.50.1820">
    <property type="entry name" value="alpha/beta hydrolase"/>
    <property type="match status" value="1"/>
</dbReference>
<reference evidence="1" key="1">
    <citation type="journal article" date="2014" name="Front. Microbiol.">
        <title>High frequency of phylogenetically diverse reductive dehalogenase-homologous genes in deep subseafloor sedimentary metagenomes.</title>
        <authorList>
            <person name="Kawai M."/>
            <person name="Futagami T."/>
            <person name="Toyoda A."/>
            <person name="Takaki Y."/>
            <person name="Nishi S."/>
            <person name="Hori S."/>
            <person name="Arai W."/>
            <person name="Tsubouchi T."/>
            <person name="Morono Y."/>
            <person name="Uchiyama I."/>
            <person name="Ito T."/>
            <person name="Fujiyama A."/>
            <person name="Inagaki F."/>
            <person name="Takami H."/>
        </authorList>
    </citation>
    <scope>NUCLEOTIDE SEQUENCE</scope>
    <source>
        <strain evidence="1">Expedition CK06-06</strain>
    </source>
</reference>
<evidence type="ECO:0008006" key="2">
    <source>
        <dbReference type="Google" id="ProtNLM"/>
    </source>
</evidence>
<gene>
    <name evidence="1" type="ORF">S03H2_50992</name>
</gene>
<dbReference type="SUPFAM" id="SSF53474">
    <property type="entry name" value="alpha/beta-Hydrolases"/>
    <property type="match status" value="1"/>
</dbReference>